<dbReference type="PROSITE" id="PS51379">
    <property type="entry name" value="4FE4S_FER_2"/>
    <property type="match status" value="1"/>
</dbReference>
<dbReference type="PROSITE" id="PS00198">
    <property type="entry name" value="4FE4S_FER_1"/>
    <property type="match status" value="1"/>
</dbReference>
<dbReference type="Gene3D" id="3.30.70.20">
    <property type="match status" value="1"/>
</dbReference>
<dbReference type="PANTHER" id="PTHR36923">
    <property type="entry name" value="FERREDOXIN"/>
    <property type="match status" value="1"/>
</dbReference>
<reference evidence="8" key="1">
    <citation type="submission" date="2020-08" db="EMBL/GenBank/DDBJ databases">
        <title>Genome public.</title>
        <authorList>
            <person name="Liu C."/>
            <person name="Sun Q."/>
        </authorList>
    </citation>
    <scope>NUCLEOTIDE SEQUENCE</scope>
    <source>
        <strain evidence="8">NSJ-12</strain>
    </source>
</reference>
<evidence type="ECO:0000256" key="4">
    <source>
        <dbReference type="ARBA" id="ARBA00023004"/>
    </source>
</evidence>
<keyword evidence="1 6" id="KW-0813">Transport</keyword>
<dbReference type="InterPro" id="IPR017896">
    <property type="entry name" value="4Fe4S_Fe-S-bd"/>
</dbReference>
<dbReference type="GO" id="GO:0005506">
    <property type="term" value="F:iron ion binding"/>
    <property type="evidence" value="ECO:0007669"/>
    <property type="project" value="UniProtKB-UniRule"/>
</dbReference>
<dbReference type="SUPFAM" id="SSF54862">
    <property type="entry name" value="4Fe-4S ferredoxins"/>
    <property type="match status" value="1"/>
</dbReference>
<keyword evidence="4 6" id="KW-0408">Iron</keyword>
<evidence type="ECO:0000259" key="7">
    <source>
        <dbReference type="PROSITE" id="PS51379"/>
    </source>
</evidence>
<evidence type="ECO:0000313" key="9">
    <source>
        <dbReference type="Proteomes" id="UP000655830"/>
    </source>
</evidence>
<proteinExistence type="predicted"/>
<evidence type="ECO:0000256" key="3">
    <source>
        <dbReference type="ARBA" id="ARBA00022982"/>
    </source>
</evidence>
<dbReference type="Pfam" id="PF13370">
    <property type="entry name" value="Fer4_13"/>
    <property type="match status" value="1"/>
</dbReference>
<dbReference type="AlphaFoldDB" id="A0A926EHJ4"/>
<dbReference type="InterPro" id="IPR051269">
    <property type="entry name" value="Fe-S_cluster_ET"/>
</dbReference>
<dbReference type="Proteomes" id="UP000655830">
    <property type="component" value="Unassembled WGS sequence"/>
</dbReference>
<organism evidence="8 9">
    <name type="scientific">Zhenhengia yiwuensis</name>
    <dbReference type="NCBI Taxonomy" id="2763666"/>
    <lineage>
        <taxon>Bacteria</taxon>
        <taxon>Bacillati</taxon>
        <taxon>Bacillota</taxon>
        <taxon>Clostridia</taxon>
        <taxon>Lachnospirales</taxon>
        <taxon>Lachnospiraceae</taxon>
        <taxon>Zhenhengia</taxon>
    </lineage>
</organism>
<evidence type="ECO:0000256" key="1">
    <source>
        <dbReference type="ARBA" id="ARBA00022448"/>
    </source>
</evidence>
<feature type="domain" description="4Fe-4S ferredoxin-type" evidence="7">
    <location>
        <begin position="14"/>
        <end position="42"/>
    </location>
</feature>
<keyword evidence="9" id="KW-1185">Reference proteome</keyword>
<name>A0A926EHJ4_9FIRM</name>
<gene>
    <name evidence="8" type="ORF">H8718_01535</name>
</gene>
<keyword evidence="5 6" id="KW-0411">Iron-sulfur</keyword>
<keyword evidence="3 6" id="KW-0249">Electron transport</keyword>
<evidence type="ECO:0000313" key="8">
    <source>
        <dbReference type="EMBL" id="MBC8578223.1"/>
    </source>
</evidence>
<evidence type="ECO:0000256" key="2">
    <source>
        <dbReference type="ARBA" id="ARBA00022723"/>
    </source>
</evidence>
<dbReference type="InterPro" id="IPR001080">
    <property type="entry name" value="3Fe4S_ferredoxin"/>
</dbReference>
<sequence length="76" mass="8191">MRYKNPLLRRIKEMKARVDKDICIGCGLCESTCPEVFSIEDDGLAAAIEGELTAEVCDDAEAAKDGCPVSAIEIEA</sequence>
<dbReference type="InterPro" id="IPR017900">
    <property type="entry name" value="4Fe4S_Fe_S_CS"/>
</dbReference>
<evidence type="ECO:0000256" key="6">
    <source>
        <dbReference type="RuleBase" id="RU368020"/>
    </source>
</evidence>
<dbReference type="PANTHER" id="PTHR36923:SF3">
    <property type="entry name" value="FERREDOXIN"/>
    <property type="match status" value="1"/>
</dbReference>
<comment type="caution">
    <text evidence="8">The sequence shown here is derived from an EMBL/GenBank/DDBJ whole genome shotgun (WGS) entry which is preliminary data.</text>
</comment>
<comment type="function">
    <text evidence="6">Ferredoxins are iron-sulfur proteins that transfer electrons in a wide variety of metabolic reactions.</text>
</comment>
<dbReference type="EMBL" id="JACRSY010000002">
    <property type="protein sequence ID" value="MBC8578223.1"/>
    <property type="molecule type" value="Genomic_DNA"/>
</dbReference>
<dbReference type="GO" id="GO:0009055">
    <property type="term" value="F:electron transfer activity"/>
    <property type="evidence" value="ECO:0007669"/>
    <property type="project" value="UniProtKB-UniRule"/>
</dbReference>
<dbReference type="GO" id="GO:0051536">
    <property type="term" value="F:iron-sulfur cluster binding"/>
    <property type="evidence" value="ECO:0007669"/>
    <property type="project" value="UniProtKB-KW"/>
</dbReference>
<protein>
    <recommendedName>
        <fullName evidence="6">Ferredoxin</fullName>
    </recommendedName>
</protein>
<keyword evidence="2 6" id="KW-0479">Metal-binding</keyword>
<accession>A0A926EHJ4</accession>
<dbReference type="RefSeq" id="WP_283246127.1">
    <property type="nucleotide sequence ID" value="NZ_JACRSY010000002.1"/>
</dbReference>
<dbReference type="PRINTS" id="PR00352">
    <property type="entry name" value="3FE4SFRDOXIN"/>
</dbReference>
<evidence type="ECO:0000256" key="5">
    <source>
        <dbReference type="ARBA" id="ARBA00023014"/>
    </source>
</evidence>